<dbReference type="EMBL" id="FR824267">
    <property type="protein sequence ID" value="CCA24110.1"/>
    <property type="molecule type" value="Genomic_DNA"/>
</dbReference>
<reference evidence="1" key="1">
    <citation type="journal article" date="2011" name="PLoS Biol.">
        <title>Gene gain and loss during evolution of obligate parasitism in the white rust pathogen of Arabidopsis thaliana.</title>
        <authorList>
            <person name="Kemen E."/>
            <person name="Gardiner A."/>
            <person name="Schultz-Larsen T."/>
            <person name="Kemen A.C."/>
            <person name="Balmuth A.L."/>
            <person name="Robert-Seilaniantz A."/>
            <person name="Bailey K."/>
            <person name="Holub E."/>
            <person name="Studholme D.J."/>
            <person name="Maclean D."/>
            <person name="Jones J.D."/>
        </authorList>
    </citation>
    <scope>NUCLEOTIDE SEQUENCE</scope>
</reference>
<protein>
    <submittedName>
        <fullName evidence="1">AlNc14C222G9136 protein</fullName>
    </submittedName>
</protein>
<proteinExistence type="predicted"/>
<gene>
    <name evidence="1" type="primary">AlNc14C222G9136</name>
    <name evidence="1" type="ORF">ALNC14_102540</name>
</gene>
<sequence>MPLKPMKANKIFLTSHQWKKLEQARDIYLTCNACTTMIQRSLLHGVIRMEKRDANKNFTSIQKCRELLTPNFTLHPTRNKRDNEQVDQISTAHGSLIPNYRDQEQPLQYIRVLNDSRALDAV</sequence>
<name>F0WRZ3_9STRA</name>
<dbReference type="AlphaFoldDB" id="F0WRZ3"/>
<organism evidence="1">
    <name type="scientific">Albugo laibachii Nc14</name>
    <dbReference type="NCBI Taxonomy" id="890382"/>
    <lineage>
        <taxon>Eukaryota</taxon>
        <taxon>Sar</taxon>
        <taxon>Stramenopiles</taxon>
        <taxon>Oomycota</taxon>
        <taxon>Peronosporomycetes</taxon>
        <taxon>Albuginales</taxon>
        <taxon>Albuginaceae</taxon>
        <taxon>Albugo</taxon>
    </lineage>
</organism>
<accession>F0WRZ3</accession>
<dbReference type="HOGENOM" id="CLU_2031003_0_0_1"/>
<reference evidence="1" key="2">
    <citation type="submission" date="2011-02" db="EMBL/GenBank/DDBJ databases">
        <authorList>
            <person name="MacLean D."/>
        </authorList>
    </citation>
    <scope>NUCLEOTIDE SEQUENCE</scope>
</reference>
<evidence type="ECO:0000313" key="1">
    <source>
        <dbReference type="EMBL" id="CCA24110.1"/>
    </source>
</evidence>